<evidence type="ECO:0000256" key="1">
    <source>
        <dbReference type="SAM" id="MobiDB-lite"/>
    </source>
</evidence>
<sequence>MFTFRVVGQANTVAEKMGCPIDVPTPTSLKEALLFLHVMSISVNGSKQGVKKAFEQTKGHENPVEFNNLQFALENASKLRFVLITNRNARNYGKYVPLEKYGDDRACGFRIISILKKLLPKLIKTLQFLLGKVEHIKEGYWGGQRCDGSGGGELRNWLTDQNGDSFDSFERGYRAYELSAQTGNGLQGSLQALVGRNNGHLQKLNRDIQHISPPDKPHDNDHGGSSTAGPPPPSPASPEHQPQSHQDDSHPPPAMQPSPTGGDSSTAAIGGAVGATGLVGGGAAVYFLNVGGIRTLIAG</sequence>
<evidence type="ECO:0000313" key="3">
    <source>
        <dbReference type="Proteomes" id="UP001497744"/>
    </source>
</evidence>
<feature type="compositionally biased region" description="Basic and acidic residues" evidence="1">
    <location>
        <begin position="209"/>
        <end position="222"/>
    </location>
</feature>
<comment type="caution">
    <text evidence="2">The sequence shown here is derived from an EMBL/GenBank/DDBJ whole genome shotgun (WGS) entry which is preliminary data.</text>
</comment>
<dbReference type="GeneID" id="94192562"/>
<proteinExistence type="predicted"/>
<dbReference type="RefSeq" id="XP_067713150.1">
    <property type="nucleotide sequence ID" value="XM_067857049.1"/>
</dbReference>
<feature type="region of interest" description="Disordered" evidence="1">
    <location>
        <begin position="209"/>
        <end position="268"/>
    </location>
</feature>
<keyword evidence="3" id="KW-1185">Reference proteome</keyword>
<dbReference type="AlphaFoldDB" id="A0AAV4LQQ1"/>
<dbReference type="EMBL" id="BPLF01000001">
    <property type="protein sequence ID" value="GIX61079.1"/>
    <property type="molecule type" value="Genomic_DNA"/>
</dbReference>
<reference evidence="2 3" key="1">
    <citation type="submission" date="2021-06" db="EMBL/GenBank/DDBJ databases">
        <title>Genome sequence of Babesia caballi.</title>
        <authorList>
            <person name="Yamagishi J."/>
            <person name="Kidaka T."/>
            <person name="Ochi A."/>
        </authorList>
    </citation>
    <scope>NUCLEOTIDE SEQUENCE [LARGE SCALE GENOMIC DNA]</scope>
    <source>
        <strain evidence="2">USDA-D6B2</strain>
    </source>
</reference>
<gene>
    <name evidence="2" type="ORF">BcabD6B2_05140</name>
</gene>
<accession>A0AAV4LQQ1</accession>
<name>A0AAV4LQQ1_BABCB</name>
<evidence type="ECO:0000313" key="2">
    <source>
        <dbReference type="EMBL" id="GIX61079.1"/>
    </source>
</evidence>
<protein>
    <submittedName>
        <fullName evidence="2">Nebulin isoform X14</fullName>
    </submittedName>
</protein>
<dbReference type="Proteomes" id="UP001497744">
    <property type="component" value="Unassembled WGS sequence"/>
</dbReference>
<feature type="compositionally biased region" description="Polar residues" evidence="1">
    <location>
        <begin position="257"/>
        <end position="266"/>
    </location>
</feature>
<organism evidence="2 3">
    <name type="scientific">Babesia caballi</name>
    <dbReference type="NCBI Taxonomy" id="5871"/>
    <lineage>
        <taxon>Eukaryota</taxon>
        <taxon>Sar</taxon>
        <taxon>Alveolata</taxon>
        <taxon>Apicomplexa</taxon>
        <taxon>Aconoidasida</taxon>
        <taxon>Piroplasmida</taxon>
        <taxon>Babesiidae</taxon>
        <taxon>Babesia</taxon>
    </lineage>
</organism>